<sequence length="247" mass="28519">MSSPLRPRSSAIDIQSTQSYYPSTTSPVAKKQKMSLTQTYYIASTARTKLGREASRSDHDLRLLVGHANLLDVLMVELQDAEKEQEAWFNDSIRKNNKSDQSRHVQWIDSIAEEYEDDSDSDSDSDIYEEDEPEFTMSLQQSEYTVTSREIEEDEEDELDFELQDMEYDDEHALTRVDSHPPELVHEDSSDSEDESMPTSPNESELDFSQYQPTQPIKTTPYSHKIDEREHFRLANSIQQGPMISAY</sequence>
<feature type="compositionally biased region" description="Polar residues" evidence="1">
    <location>
        <begin position="197"/>
        <end position="222"/>
    </location>
</feature>
<feature type="compositionally biased region" description="Basic and acidic residues" evidence="1">
    <location>
        <begin position="171"/>
        <end position="189"/>
    </location>
</feature>
<dbReference type="GeneID" id="95979680"/>
<feature type="region of interest" description="Disordered" evidence="1">
    <location>
        <begin position="113"/>
        <end position="228"/>
    </location>
</feature>
<reference evidence="2 3" key="1">
    <citation type="submission" date="2024-07" db="EMBL/GenBank/DDBJ databases">
        <title>Draft sequence of the Neodothiora populina.</title>
        <authorList>
            <person name="Drown D.D."/>
            <person name="Schuette U.S."/>
            <person name="Buechlein A.B."/>
            <person name="Rusch D.R."/>
            <person name="Winton L.W."/>
            <person name="Adams G.A."/>
        </authorList>
    </citation>
    <scope>NUCLEOTIDE SEQUENCE [LARGE SCALE GENOMIC DNA]</scope>
    <source>
        <strain evidence="2 3">CPC 39397</strain>
    </source>
</reference>
<organism evidence="2 3">
    <name type="scientific">Neodothiora populina</name>
    <dbReference type="NCBI Taxonomy" id="2781224"/>
    <lineage>
        <taxon>Eukaryota</taxon>
        <taxon>Fungi</taxon>
        <taxon>Dikarya</taxon>
        <taxon>Ascomycota</taxon>
        <taxon>Pezizomycotina</taxon>
        <taxon>Dothideomycetes</taxon>
        <taxon>Dothideomycetidae</taxon>
        <taxon>Dothideales</taxon>
        <taxon>Dothioraceae</taxon>
        <taxon>Neodothiora</taxon>
    </lineage>
</organism>
<dbReference type="EMBL" id="JBFMKM010000013">
    <property type="protein sequence ID" value="KAL1301785.1"/>
    <property type="molecule type" value="Genomic_DNA"/>
</dbReference>
<dbReference type="PANTHER" id="PTHR36826">
    <property type="entry name" value="PROTEIN ECM13"/>
    <property type="match status" value="1"/>
</dbReference>
<gene>
    <name evidence="2" type="ORF">AAFC00_005981</name>
</gene>
<name>A0ABR3P6I9_9PEZI</name>
<feature type="compositionally biased region" description="Acidic residues" evidence="1">
    <location>
        <begin position="151"/>
        <end position="170"/>
    </location>
</feature>
<evidence type="ECO:0000256" key="1">
    <source>
        <dbReference type="SAM" id="MobiDB-lite"/>
    </source>
</evidence>
<comment type="caution">
    <text evidence="2">The sequence shown here is derived from an EMBL/GenBank/DDBJ whole genome shotgun (WGS) entry which is preliminary data.</text>
</comment>
<feature type="compositionally biased region" description="Low complexity" evidence="1">
    <location>
        <begin position="15"/>
        <end position="27"/>
    </location>
</feature>
<protein>
    <submittedName>
        <fullName evidence="2">Uncharacterized protein</fullName>
    </submittedName>
</protein>
<feature type="compositionally biased region" description="Polar residues" evidence="1">
    <location>
        <begin position="137"/>
        <end position="148"/>
    </location>
</feature>
<feature type="compositionally biased region" description="Acidic residues" evidence="1">
    <location>
        <begin position="113"/>
        <end position="134"/>
    </location>
</feature>
<dbReference type="Proteomes" id="UP001562354">
    <property type="component" value="Unassembled WGS sequence"/>
</dbReference>
<feature type="region of interest" description="Disordered" evidence="1">
    <location>
        <begin position="1"/>
        <end position="28"/>
    </location>
</feature>
<dbReference type="PANTHER" id="PTHR36826:SF1">
    <property type="entry name" value="PROTEIN ECM13"/>
    <property type="match status" value="1"/>
</dbReference>
<proteinExistence type="predicted"/>
<dbReference type="InterPro" id="IPR037738">
    <property type="entry name" value="Ecm13-like"/>
</dbReference>
<accession>A0ABR3P6I9</accession>
<evidence type="ECO:0000313" key="2">
    <source>
        <dbReference type="EMBL" id="KAL1301785.1"/>
    </source>
</evidence>
<dbReference type="RefSeq" id="XP_069198061.1">
    <property type="nucleotide sequence ID" value="XM_069345854.1"/>
</dbReference>
<keyword evidence="3" id="KW-1185">Reference proteome</keyword>
<evidence type="ECO:0000313" key="3">
    <source>
        <dbReference type="Proteomes" id="UP001562354"/>
    </source>
</evidence>